<evidence type="ECO:0000256" key="11">
    <source>
        <dbReference type="ARBA" id="ARBA00023170"/>
    </source>
</evidence>
<dbReference type="Pfam" id="PF02932">
    <property type="entry name" value="Neur_chan_memb"/>
    <property type="match status" value="1"/>
</dbReference>
<dbReference type="Gene3D" id="2.70.170.10">
    <property type="entry name" value="Neurotransmitter-gated ion-channel ligand-binding domain"/>
    <property type="match status" value="1"/>
</dbReference>
<comment type="similarity">
    <text evidence="2">Belongs to the ligand-gated ion channel (TC 1.A.9) family. Acetylcholine receptor (TC 1.A.9.1) subfamily.</text>
</comment>
<sequence>MKNAQLKLSEVDDDELWLWQQHQQHQQQQQQLSFRLAHNSNKSKQLTQQQLKSLSTKHHSIGNGNNNTTSGATRRRGSQHVVSVSSDNGQQHVQRDSQQQQQTELDNNMLNQGEAGSNQATQTNIRLCVRKRQRLRRRRKRKPTTAATAITFSNSNSNQSTTTTETATATATTTAAATAATSRTTAASTTYWLARSNENSLNIFYGIWSVSVGIVLHMLLTALRLWKLQLQQQRQVATVLRVIANSITTAIISYANAIALQLHCCKPSSSSSNSNSNSSRYSSSNSNNSSSYSSSTQIINGLNKHSWIFLLIYLNLSARVCLAGYHEKRLLHDLLDPYNTLERPVLNESDPLQLSFGLTLMQIIDVDEKNQLLVTNVWLKLEWNDMNLRWNTSDYGGVKDLRIPPHRIWKPDVLMYNSADEGFDGTYQTNVVVRNNGSCLYVPPGIFKSTCKIDITWFPFDDQRCEMKFGSWTYDGFQLDLQLQDETGGDISSYVLNGEWELLGVPGKRNEIYYNCCPEPYIDITFAIIIRRRTLYYFFNLIIPCVLIASMALLGFTLPPDSGEKLSLGVTILLSLTVFLNMVAETMPATSDAVPLLGTYFNCIMFMVASSVVSTILILNYHHRNADTHEMSEWIRIVFLCWLPWILRMSRPGRPLILEFPTTPCSDTSSERKHQILSDVELKERSSKSLLANVLDIDDDFRHNCRPMTPGGTLPHNPAFYRTVYGQGDDGSIGPIGSTRMPDAVTHHTCIKSSTEYELGLILKEIRFITDQLRKDDEDNDIANDWKFAAMVVDRLCLIIFTMFTILATIAVLLSAPHIIVS</sequence>
<comment type="caution">
    <text evidence="17">Lacks conserved residue(s) required for the propagation of feature annotation.</text>
</comment>
<evidence type="ECO:0000256" key="12">
    <source>
        <dbReference type="ARBA" id="ARBA00023180"/>
    </source>
</evidence>
<evidence type="ECO:0000256" key="13">
    <source>
        <dbReference type="ARBA" id="ARBA00023257"/>
    </source>
</evidence>
<feature type="region of interest" description="Disordered" evidence="18">
    <location>
        <begin position="41"/>
        <end position="169"/>
    </location>
</feature>
<dbReference type="PRINTS" id="PR00252">
    <property type="entry name" value="NRIONCHANNEL"/>
</dbReference>
<dbReference type="AlphaFoldDB" id="A0A6P8Y1Q8"/>
<dbReference type="FunFam" id="2.70.170.10:FF:000016">
    <property type="entry name" value="Nicotinic acetylcholine receptor subunit"/>
    <property type="match status" value="1"/>
</dbReference>
<evidence type="ECO:0000256" key="2">
    <source>
        <dbReference type="ARBA" id="ARBA00009237"/>
    </source>
</evidence>
<dbReference type="CDD" id="cd19051">
    <property type="entry name" value="LGIC_TM_cation"/>
    <property type="match status" value="1"/>
</dbReference>
<organism evidence="21 22">
    <name type="scientific">Drosophila albomicans</name>
    <name type="common">Fruit fly</name>
    <dbReference type="NCBI Taxonomy" id="7291"/>
    <lineage>
        <taxon>Eukaryota</taxon>
        <taxon>Metazoa</taxon>
        <taxon>Ecdysozoa</taxon>
        <taxon>Arthropoda</taxon>
        <taxon>Hexapoda</taxon>
        <taxon>Insecta</taxon>
        <taxon>Pterygota</taxon>
        <taxon>Neoptera</taxon>
        <taxon>Endopterygota</taxon>
        <taxon>Diptera</taxon>
        <taxon>Brachycera</taxon>
        <taxon>Muscomorpha</taxon>
        <taxon>Ephydroidea</taxon>
        <taxon>Drosophilidae</taxon>
        <taxon>Drosophila</taxon>
    </lineage>
</organism>
<evidence type="ECO:0000256" key="16">
    <source>
        <dbReference type="ARBA" id="ARBA00034104"/>
    </source>
</evidence>
<keyword evidence="9 17" id="KW-0472">Membrane</keyword>
<evidence type="ECO:0000259" key="19">
    <source>
        <dbReference type="Pfam" id="PF02931"/>
    </source>
</evidence>
<dbReference type="RefSeq" id="XP_034119714.1">
    <property type="nucleotide sequence ID" value="XM_034263823.2"/>
</dbReference>
<dbReference type="GeneID" id="117578387"/>
<dbReference type="FunFam" id="1.20.58.390:FF:000023">
    <property type="entry name" value="Nicotinic acetylcholine receptor subunit alpha6"/>
    <property type="match status" value="1"/>
</dbReference>
<evidence type="ECO:0000256" key="3">
    <source>
        <dbReference type="ARBA" id="ARBA00022448"/>
    </source>
</evidence>
<dbReference type="InterPro" id="IPR036734">
    <property type="entry name" value="Neur_chan_lig-bd_sf"/>
</dbReference>
<feature type="transmembrane region" description="Helical" evidence="17">
    <location>
        <begin position="238"/>
        <end position="262"/>
    </location>
</feature>
<dbReference type="CTD" id="34826"/>
<keyword evidence="14" id="KW-1071">Ligand-gated ion channel</keyword>
<dbReference type="PANTHER" id="PTHR18945">
    <property type="entry name" value="NEUROTRANSMITTER GATED ION CHANNEL"/>
    <property type="match status" value="1"/>
</dbReference>
<dbReference type="OrthoDB" id="5975154at2759"/>
<keyword evidence="13" id="KW-0628">Postsynaptic cell membrane</keyword>
<evidence type="ECO:0000256" key="5">
    <source>
        <dbReference type="ARBA" id="ARBA00022692"/>
    </source>
</evidence>
<feature type="compositionally biased region" description="Low complexity" evidence="18">
    <location>
        <begin position="41"/>
        <end position="54"/>
    </location>
</feature>
<keyword evidence="12" id="KW-0325">Glycoprotein</keyword>
<evidence type="ECO:0000256" key="6">
    <source>
        <dbReference type="ARBA" id="ARBA00022989"/>
    </source>
</evidence>
<dbReference type="FunFam" id="1.20.58.390:FF:000037">
    <property type="entry name" value="Nicotinic acetylcholine receptor subunit alpha6"/>
    <property type="match status" value="1"/>
</dbReference>
<keyword evidence="15 17" id="KW-0407">Ion channel</keyword>
<comment type="subcellular location">
    <subcellularLocation>
        <location evidence="16">Postsynaptic cell membrane</location>
        <topology evidence="16">Multi-pass membrane protein</topology>
    </subcellularLocation>
</comment>
<feature type="transmembrane region" description="Helical" evidence="17">
    <location>
        <begin position="796"/>
        <end position="820"/>
    </location>
</feature>
<keyword evidence="4" id="KW-1003">Cell membrane</keyword>
<keyword evidence="8 17" id="KW-0406">Ion transport</keyword>
<dbReference type="GO" id="GO:0045211">
    <property type="term" value="C:postsynaptic membrane"/>
    <property type="evidence" value="ECO:0007669"/>
    <property type="project" value="UniProtKB-SubCell"/>
</dbReference>
<keyword evidence="7" id="KW-0770">Synapse</keyword>
<feature type="compositionally biased region" description="Polar residues" evidence="18">
    <location>
        <begin position="145"/>
        <end position="159"/>
    </location>
</feature>
<feature type="transmembrane region" description="Helical" evidence="17">
    <location>
        <begin position="631"/>
        <end position="647"/>
    </location>
</feature>
<dbReference type="InterPro" id="IPR018000">
    <property type="entry name" value="Neurotransmitter_ion_chnl_CS"/>
</dbReference>
<feature type="transmembrane region" description="Helical" evidence="17">
    <location>
        <begin position="566"/>
        <end position="584"/>
    </location>
</feature>
<evidence type="ECO:0000256" key="8">
    <source>
        <dbReference type="ARBA" id="ARBA00023065"/>
    </source>
</evidence>
<keyword evidence="5 17" id="KW-0812">Transmembrane</keyword>
<dbReference type="Gene3D" id="1.20.58.390">
    <property type="entry name" value="Neurotransmitter-gated ion-channel transmembrane domain"/>
    <property type="match status" value="2"/>
</dbReference>
<keyword evidence="6 17" id="KW-1133">Transmembrane helix</keyword>
<evidence type="ECO:0000256" key="10">
    <source>
        <dbReference type="ARBA" id="ARBA00023157"/>
    </source>
</evidence>
<keyword evidence="11 22" id="KW-0675">Receptor</keyword>
<protein>
    <submittedName>
        <fullName evidence="22">Neuronal acetylcholine receptor subunit alpha-7</fullName>
    </submittedName>
</protein>
<keyword evidence="10" id="KW-1015">Disulfide bond</keyword>
<feature type="compositionally biased region" description="Low complexity" evidence="18">
    <location>
        <begin position="61"/>
        <end position="72"/>
    </location>
</feature>
<evidence type="ECO:0000256" key="4">
    <source>
        <dbReference type="ARBA" id="ARBA00022475"/>
    </source>
</evidence>
<feature type="transmembrane region" description="Helical" evidence="17">
    <location>
        <begin position="203"/>
        <end position="226"/>
    </location>
</feature>
<feature type="region of interest" description="Disordered" evidence="18">
    <location>
        <begin position="270"/>
        <end position="292"/>
    </location>
</feature>
<reference evidence="22" key="1">
    <citation type="submission" date="2025-08" db="UniProtKB">
        <authorList>
            <consortium name="RefSeq"/>
        </authorList>
    </citation>
    <scope>IDENTIFICATION</scope>
    <source>
        <strain evidence="22">15112-1751.03</strain>
        <tissue evidence="22">Whole Adult</tissue>
    </source>
</reference>
<dbReference type="InterPro" id="IPR006202">
    <property type="entry name" value="Neur_chan_lig-bd"/>
</dbReference>
<keyword evidence="3 17" id="KW-0813">Transport</keyword>
<dbReference type="GO" id="GO:0022848">
    <property type="term" value="F:acetylcholine-gated monoatomic cation-selective channel activity"/>
    <property type="evidence" value="ECO:0007669"/>
    <property type="project" value="InterPro"/>
</dbReference>
<evidence type="ECO:0000256" key="15">
    <source>
        <dbReference type="ARBA" id="ARBA00023303"/>
    </source>
</evidence>
<dbReference type="InterPro" id="IPR036719">
    <property type="entry name" value="Neuro-gated_channel_TM_sf"/>
</dbReference>
<dbReference type="PRINTS" id="PR00254">
    <property type="entry name" value="NICOTINICR"/>
</dbReference>
<feature type="compositionally biased region" description="Low complexity" evidence="18">
    <location>
        <begin position="90"/>
        <end position="102"/>
    </location>
</feature>
<dbReference type="SUPFAM" id="SSF90112">
    <property type="entry name" value="Neurotransmitter-gated ion-channel transmembrane pore"/>
    <property type="match status" value="1"/>
</dbReference>
<evidence type="ECO:0000256" key="7">
    <source>
        <dbReference type="ARBA" id="ARBA00023018"/>
    </source>
</evidence>
<keyword evidence="21" id="KW-1185">Reference proteome</keyword>
<evidence type="ECO:0000256" key="18">
    <source>
        <dbReference type="SAM" id="MobiDB-lite"/>
    </source>
</evidence>
<feature type="domain" description="Neurotransmitter-gated ion-channel transmembrane" evidence="20">
    <location>
        <begin position="541"/>
        <end position="812"/>
    </location>
</feature>
<gene>
    <name evidence="22" type="primary">LOC117578387</name>
</gene>
<evidence type="ECO:0000256" key="17">
    <source>
        <dbReference type="RuleBase" id="RU000687"/>
    </source>
</evidence>
<accession>A0A6P8Y1Q8</accession>
<evidence type="ECO:0000313" key="21">
    <source>
        <dbReference type="Proteomes" id="UP000515160"/>
    </source>
</evidence>
<evidence type="ECO:0000256" key="14">
    <source>
        <dbReference type="ARBA" id="ARBA00023286"/>
    </source>
</evidence>
<feature type="transmembrane region" description="Helical" evidence="17">
    <location>
        <begin position="596"/>
        <end position="619"/>
    </location>
</feature>
<dbReference type="SUPFAM" id="SSF63712">
    <property type="entry name" value="Nicotinic receptor ligand binding domain-like"/>
    <property type="match status" value="1"/>
</dbReference>
<evidence type="ECO:0000259" key="20">
    <source>
        <dbReference type="Pfam" id="PF02932"/>
    </source>
</evidence>
<evidence type="ECO:0000256" key="9">
    <source>
        <dbReference type="ARBA" id="ARBA00023136"/>
    </source>
</evidence>
<comment type="function">
    <text evidence="1">After binding acetylcholine, the AChR responds by an extensive change in conformation that affects all subunits and leads to opening of an ion-conducting channel across the plasma membrane.</text>
</comment>
<dbReference type="CDD" id="cd18997">
    <property type="entry name" value="LGIC_ECD_nAChR"/>
    <property type="match status" value="1"/>
</dbReference>
<feature type="compositionally biased region" description="Basic residues" evidence="18">
    <location>
        <begin position="128"/>
        <end position="143"/>
    </location>
</feature>
<evidence type="ECO:0000313" key="22">
    <source>
        <dbReference type="RefSeq" id="XP_034119714.1"/>
    </source>
</evidence>
<feature type="compositionally biased region" description="Polar residues" evidence="18">
    <location>
        <begin position="103"/>
        <end position="125"/>
    </location>
</feature>
<dbReference type="Proteomes" id="UP000515160">
    <property type="component" value="Chromosome 2L"/>
</dbReference>
<dbReference type="InterPro" id="IPR038050">
    <property type="entry name" value="Neuro_actylchol_rec"/>
</dbReference>
<dbReference type="InterPro" id="IPR006029">
    <property type="entry name" value="Neurotrans-gated_channel_TM"/>
</dbReference>
<feature type="transmembrane region" description="Helical" evidence="17">
    <location>
        <begin position="535"/>
        <end position="554"/>
    </location>
</feature>
<dbReference type="InterPro" id="IPR006201">
    <property type="entry name" value="Neur_channel"/>
</dbReference>
<dbReference type="NCBIfam" id="TIGR00860">
    <property type="entry name" value="LIC"/>
    <property type="match status" value="1"/>
</dbReference>
<proteinExistence type="inferred from homology"/>
<feature type="compositionally biased region" description="Low complexity" evidence="18">
    <location>
        <begin position="160"/>
        <end position="169"/>
    </location>
</feature>
<feature type="domain" description="Neurotransmitter-gated ion-channel ligand-binding" evidence="19">
    <location>
        <begin position="327"/>
        <end position="534"/>
    </location>
</feature>
<feature type="compositionally biased region" description="Polar residues" evidence="18">
    <location>
        <begin position="80"/>
        <end position="89"/>
    </location>
</feature>
<dbReference type="PROSITE" id="PS00236">
    <property type="entry name" value="NEUROTR_ION_CHANNEL"/>
    <property type="match status" value="1"/>
</dbReference>
<evidence type="ECO:0000256" key="1">
    <source>
        <dbReference type="ARBA" id="ARBA00003328"/>
    </source>
</evidence>
<name>A0A6P8Y1Q8_DROAB</name>
<dbReference type="Pfam" id="PF02931">
    <property type="entry name" value="Neur_chan_LBD"/>
    <property type="match status" value="1"/>
</dbReference>
<dbReference type="GO" id="GO:0004888">
    <property type="term" value="F:transmembrane signaling receptor activity"/>
    <property type="evidence" value="ECO:0007669"/>
    <property type="project" value="InterPro"/>
</dbReference>
<dbReference type="InterPro" id="IPR002394">
    <property type="entry name" value="Nicotinic_acetylcholine_rcpt"/>
</dbReference>